<dbReference type="GO" id="GO:0005524">
    <property type="term" value="F:ATP binding"/>
    <property type="evidence" value="ECO:0007669"/>
    <property type="project" value="UniProtKB-KW"/>
</dbReference>
<evidence type="ECO:0000256" key="4">
    <source>
        <dbReference type="SAM" id="MobiDB-lite"/>
    </source>
</evidence>
<dbReference type="SMART" id="SM00487">
    <property type="entry name" value="DEXDc"/>
    <property type="match status" value="1"/>
</dbReference>
<evidence type="ECO:0000313" key="7">
    <source>
        <dbReference type="Proteomes" id="UP001285441"/>
    </source>
</evidence>
<feature type="region of interest" description="Disordered" evidence="4">
    <location>
        <begin position="182"/>
        <end position="201"/>
    </location>
</feature>
<feature type="compositionally biased region" description="Polar residues" evidence="4">
    <location>
        <begin position="821"/>
        <end position="836"/>
    </location>
</feature>
<dbReference type="InterPro" id="IPR049730">
    <property type="entry name" value="SNF2/RAD54-like_C"/>
</dbReference>
<dbReference type="GO" id="GO:0005634">
    <property type="term" value="C:nucleus"/>
    <property type="evidence" value="ECO:0007669"/>
    <property type="project" value="TreeGrafter"/>
</dbReference>
<evidence type="ECO:0000256" key="1">
    <source>
        <dbReference type="ARBA" id="ARBA00022741"/>
    </source>
</evidence>
<feature type="region of interest" description="Disordered" evidence="4">
    <location>
        <begin position="154"/>
        <end position="176"/>
    </location>
</feature>
<dbReference type="GO" id="GO:0016787">
    <property type="term" value="F:hydrolase activity"/>
    <property type="evidence" value="ECO:0007669"/>
    <property type="project" value="UniProtKB-KW"/>
</dbReference>
<dbReference type="InterPro" id="IPR050628">
    <property type="entry name" value="SNF2_RAD54_helicase_TF"/>
</dbReference>
<accession>A0AAE0P421</accession>
<comment type="caution">
    <text evidence="6">The sequence shown here is derived from an EMBL/GenBank/DDBJ whole genome shotgun (WGS) entry which is preliminary data.</text>
</comment>
<keyword evidence="7" id="KW-1185">Reference proteome</keyword>
<feature type="region of interest" description="Disordered" evidence="4">
    <location>
        <begin position="1092"/>
        <end position="1127"/>
    </location>
</feature>
<sequence length="1154" mass="127619">MAPADFPHFPKYIPVGCLHVAVDEAATDIQKQVSSLDRAHWHFFADDGDGDGNDPGRAGNPNSNLLPTNTQASLLSLIPLSSLDSLLSHRWIQMSLCVAHEGPAQIIIRVFILPDDVDNRTVPRSDSGLRKARQALMGQLDFSTGTWNAIFGSNRSPSPPLFSQTGDTNDDQDSQDESLLEMFNNIPSPNPNPEGVDDPDARDAIYNLIDSNVPGLATTLFTYQRRSAAAMLQKETQPQKVLDPRFQKVVDQVGVPWYYDSVSGACLHEPRSYDLPRGGILAEQMGSGKTLICLSLILATKHIPSKIPDTLRTTTPTRRRKTGSLADMAAACITRNSVPWKPLFQPGGEGGLEYPRIVQAICRNPGVYHLPPVIPTHRRARRLLADNLQPTKIHLSNVSLVIVPANLARQWTDEIVKHTSGLRLCVISTLQGIVPPAEELLEFDIVLFSSTRFEKELRGGTFLPSNPLARIQFKRCIVDEGHKLGNSTSGSKSDLLRMVEHLQVAAHWIVTGTPSKGLFGVDDSSTPSSPTADDHPSNRPAKTSRDLEKHDLKRIGSIAALYLKMRPWANTSADIMAGDTPANWGTYMKQPARRKDCLKATLESLIVRHRLPEISKLLPAVDEKFVYLDGCYQDILSLNVFSMMIIFNAVQSQRTDQDYFFHPRQRKALLELVSNLKQATFFGGFFFSPAEIKKSVDTAEQFLIAAVVPTSVEDNSLIREAIMLGQIALGNHIKTSANLFREPPIYIENFPWGAGKEWSLDLKEDDPVCMDTHMVHALQRFLAGLEEAPATLQMMFESGRFAREGQQARHVRLEEVENSAAPRSQTKTLAGNTPLGQDSRPIGPAKMRLQPQLLDPGVGPDAKPSNAEVEIAESLSNTRMVSTPSAKLSYLINQVVKYQADEQIIIFYESDNAAFFLAGVLEILGIQHLIYAKSLTTERKSQYVKTFNQSKKFRVLLMDINNAAFGIDIQSASRIYFINPVLSPQVEAQAIGRARRISQNKRVTVETLVLRGSLEEVIVKRRGEMTHAEQLKCRSILDDWSIYEYIANARILPLPGGKSPSGPDQMAKLQTPQFIFGRGFGRRSHPDQDLVTPNGHGSAFPKRKVVASNGTNTGQKRPPPETSAGSLLGLALNIGPVPKQKKVRVRFADDDDGE</sequence>
<dbReference type="InterPro" id="IPR014001">
    <property type="entry name" value="Helicase_ATP-bd"/>
</dbReference>
<dbReference type="Pfam" id="PF00176">
    <property type="entry name" value="SNF2-rel_dom"/>
    <property type="match status" value="1"/>
</dbReference>
<reference evidence="6" key="2">
    <citation type="submission" date="2023-06" db="EMBL/GenBank/DDBJ databases">
        <authorList>
            <consortium name="Lawrence Berkeley National Laboratory"/>
            <person name="Haridas S."/>
            <person name="Hensen N."/>
            <person name="Bonometti L."/>
            <person name="Westerberg I."/>
            <person name="Brannstrom I.O."/>
            <person name="Guillou S."/>
            <person name="Cros-Aarteil S."/>
            <person name="Calhoun S."/>
            <person name="Kuo A."/>
            <person name="Mondo S."/>
            <person name="Pangilinan J."/>
            <person name="Riley R."/>
            <person name="LaButti K."/>
            <person name="Andreopoulos B."/>
            <person name="Lipzen A."/>
            <person name="Chen C."/>
            <person name="Yanf M."/>
            <person name="Daum C."/>
            <person name="Ng V."/>
            <person name="Clum A."/>
            <person name="Steindorff A."/>
            <person name="Ohm R."/>
            <person name="Martin F."/>
            <person name="Silar P."/>
            <person name="Natvig D."/>
            <person name="Lalanne C."/>
            <person name="Gautier V."/>
            <person name="Ament-velasquez S.L."/>
            <person name="Kruys A."/>
            <person name="Hutchinson M.I."/>
            <person name="Powell A.J."/>
            <person name="Barry K."/>
            <person name="Miller A.N."/>
            <person name="Grigoriev I.V."/>
            <person name="Debuchy R."/>
            <person name="Gladieux P."/>
            <person name="Thoren M.H."/>
            <person name="Johannesson H."/>
        </authorList>
    </citation>
    <scope>NUCLEOTIDE SEQUENCE</scope>
    <source>
        <strain evidence="6">CBS 232.78</strain>
    </source>
</reference>
<dbReference type="Pfam" id="PF00271">
    <property type="entry name" value="Helicase_C"/>
    <property type="match status" value="1"/>
</dbReference>
<feature type="compositionally biased region" description="Low complexity" evidence="4">
    <location>
        <begin position="522"/>
        <end position="531"/>
    </location>
</feature>
<proteinExistence type="predicted"/>
<dbReference type="Gene3D" id="3.40.50.300">
    <property type="entry name" value="P-loop containing nucleotide triphosphate hydrolases"/>
    <property type="match status" value="1"/>
</dbReference>
<dbReference type="InterPro" id="IPR001650">
    <property type="entry name" value="Helicase_C-like"/>
</dbReference>
<evidence type="ECO:0000256" key="2">
    <source>
        <dbReference type="ARBA" id="ARBA00022801"/>
    </source>
</evidence>
<dbReference type="Proteomes" id="UP001285441">
    <property type="component" value="Unassembled WGS sequence"/>
</dbReference>
<dbReference type="InterPro" id="IPR027417">
    <property type="entry name" value="P-loop_NTPase"/>
</dbReference>
<feature type="compositionally biased region" description="Basic and acidic residues" evidence="4">
    <location>
        <begin position="532"/>
        <end position="547"/>
    </location>
</feature>
<dbReference type="AlphaFoldDB" id="A0AAE0P421"/>
<dbReference type="InterPro" id="IPR000330">
    <property type="entry name" value="SNF2_N"/>
</dbReference>
<dbReference type="Gene3D" id="3.40.50.10810">
    <property type="entry name" value="Tandem AAA-ATPase domain"/>
    <property type="match status" value="2"/>
</dbReference>
<feature type="region of interest" description="Disordered" evidence="4">
    <location>
        <begin position="519"/>
        <end position="547"/>
    </location>
</feature>
<dbReference type="PROSITE" id="PS51194">
    <property type="entry name" value="HELICASE_CTER"/>
    <property type="match status" value="1"/>
</dbReference>
<gene>
    <name evidence="6" type="ORF">B0H63DRAFT_3259</name>
</gene>
<name>A0AAE0P421_9PEZI</name>
<dbReference type="GO" id="GO:0008094">
    <property type="term" value="F:ATP-dependent activity, acting on DNA"/>
    <property type="evidence" value="ECO:0007669"/>
    <property type="project" value="TreeGrafter"/>
</dbReference>
<evidence type="ECO:0000313" key="6">
    <source>
        <dbReference type="EMBL" id="KAK3392914.1"/>
    </source>
</evidence>
<keyword evidence="2 6" id="KW-0378">Hydrolase</keyword>
<feature type="compositionally biased region" description="Polar residues" evidence="4">
    <location>
        <begin position="154"/>
        <end position="167"/>
    </location>
</feature>
<dbReference type="InterPro" id="IPR038718">
    <property type="entry name" value="SNF2-like_sf"/>
</dbReference>
<dbReference type="EMBL" id="JAULSW010000001">
    <property type="protein sequence ID" value="KAK3392914.1"/>
    <property type="molecule type" value="Genomic_DNA"/>
</dbReference>
<feature type="region of interest" description="Disordered" evidence="4">
    <location>
        <begin position="815"/>
        <end position="838"/>
    </location>
</feature>
<reference evidence="6" key="1">
    <citation type="journal article" date="2023" name="Mol. Phylogenet. Evol.">
        <title>Genome-scale phylogeny and comparative genomics of the fungal order Sordariales.</title>
        <authorList>
            <person name="Hensen N."/>
            <person name="Bonometti L."/>
            <person name="Westerberg I."/>
            <person name="Brannstrom I.O."/>
            <person name="Guillou S."/>
            <person name="Cros-Aarteil S."/>
            <person name="Calhoun S."/>
            <person name="Haridas S."/>
            <person name="Kuo A."/>
            <person name="Mondo S."/>
            <person name="Pangilinan J."/>
            <person name="Riley R."/>
            <person name="LaButti K."/>
            <person name="Andreopoulos B."/>
            <person name="Lipzen A."/>
            <person name="Chen C."/>
            <person name="Yan M."/>
            <person name="Daum C."/>
            <person name="Ng V."/>
            <person name="Clum A."/>
            <person name="Steindorff A."/>
            <person name="Ohm R.A."/>
            <person name="Martin F."/>
            <person name="Silar P."/>
            <person name="Natvig D.O."/>
            <person name="Lalanne C."/>
            <person name="Gautier V."/>
            <person name="Ament-Velasquez S.L."/>
            <person name="Kruys A."/>
            <person name="Hutchinson M.I."/>
            <person name="Powell A.J."/>
            <person name="Barry K."/>
            <person name="Miller A.N."/>
            <person name="Grigoriev I.V."/>
            <person name="Debuchy R."/>
            <person name="Gladieux P."/>
            <person name="Hiltunen Thoren M."/>
            <person name="Johannesson H."/>
        </authorList>
    </citation>
    <scope>NUCLEOTIDE SEQUENCE</scope>
    <source>
        <strain evidence="6">CBS 232.78</strain>
    </source>
</reference>
<feature type="domain" description="Helicase C-terminal" evidence="5">
    <location>
        <begin position="891"/>
        <end position="1050"/>
    </location>
</feature>
<keyword evidence="1" id="KW-0547">Nucleotide-binding</keyword>
<organism evidence="6 7">
    <name type="scientific">Podospora didyma</name>
    <dbReference type="NCBI Taxonomy" id="330526"/>
    <lineage>
        <taxon>Eukaryota</taxon>
        <taxon>Fungi</taxon>
        <taxon>Dikarya</taxon>
        <taxon>Ascomycota</taxon>
        <taxon>Pezizomycotina</taxon>
        <taxon>Sordariomycetes</taxon>
        <taxon>Sordariomycetidae</taxon>
        <taxon>Sordariales</taxon>
        <taxon>Podosporaceae</taxon>
        <taxon>Podospora</taxon>
    </lineage>
</organism>
<protein>
    <submittedName>
        <fullName evidence="6">P-loop containing nucleoside triphosphate hydrolase protein</fullName>
    </submittedName>
</protein>
<evidence type="ECO:0000259" key="5">
    <source>
        <dbReference type="PROSITE" id="PS51194"/>
    </source>
</evidence>
<dbReference type="GO" id="GO:0006281">
    <property type="term" value="P:DNA repair"/>
    <property type="evidence" value="ECO:0007669"/>
    <property type="project" value="TreeGrafter"/>
</dbReference>
<dbReference type="SMART" id="SM00490">
    <property type="entry name" value="HELICc"/>
    <property type="match status" value="1"/>
</dbReference>
<dbReference type="PANTHER" id="PTHR45626:SF51">
    <property type="entry name" value="SNF2-RELATED DOMAIN-CONTAINING PROTEIN"/>
    <property type="match status" value="1"/>
</dbReference>
<dbReference type="CDD" id="cd18793">
    <property type="entry name" value="SF2_C_SNF"/>
    <property type="match status" value="1"/>
</dbReference>
<dbReference type="SUPFAM" id="SSF52540">
    <property type="entry name" value="P-loop containing nucleoside triphosphate hydrolases"/>
    <property type="match status" value="2"/>
</dbReference>
<dbReference type="PANTHER" id="PTHR45626">
    <property type="entry name" value="TRANSCRIPTION TERMINATION FACTOR 2-RELATED"/>
    <property type="match status" value="1"/>
</dbReference>
<evidence type="ECO:0000256" key="3">
    <source>
        <dbReference type="ARBA" id="ARBA00022840"/>
    </source>
</evidence>
<keyword evidence="3" id="KW-0067">ATP-binding</keyword>